<reference evidence="10" key="1">
    <citation type="submission" date="2022-01" db="EMBL/GenBank/DDBJ databases">
        <authorList>
            <person name="Braso-Vives M."/>
        </authorList>
    </citation>
    <scope>NUCLEOTIDE SEQUENCE</scope>
</reference>
<keyword evidence="11" id="KW-1185">Reference proteome</keyword>
<proteinExistence type="inferred from homology"/>
<comment type="subcellular location">
    <subcellularLocation>
        <location evidence="1">Mitochondrion</location>
    </subcellularLocation>
</comment>
<dbReference type="Gene3D" id="1.10.455.10">
    <property type="entry name" value="Ribosomal protein S7 domain"/>
    <property type="match status" value="1"/>
</dbReference>
<dbReference type="OrthoDB" id="9972728at2759"/>
<evidence type="ECO:0000256" key="8">
    <source>
        <dbReference type="ARBA" id="ARBA00041309"/>
    </source>
</evidence>
<organism evidence="10 11">
    <name type="scientific">Branchiostoma lanceolatum</name>
    <name type="common">Common lancelet</name>
    <name type="synonym">Amphioxus lanceolatum</name>
    <dbReference type="NCBI Taxonomy" id="7740"/>
    <lineage>
        <taxon>Eukaryota</taxon>
        <taxon>Metazoa</taxon>
        <taxon>Chordata</taxon>
        <taxon>Cephalochordata</taxon>
        <taxon>Leptocardii</taxon>
        <taxon>Amphioxiformes</taxon>
        <taxon>Branchiostomatidae</taxon>
        <taxon>Branchiostoma</taxon>
    </lineage>
</organism>
<dbReference type="AlphaFoldDB" id="A0A8K0AG62"/>
<evidence type="ECO:0000256" key="3">
    <source>
        <dbReference type="ARBA" id="ARBA00022946"/>
    </source>
</evidence>
<sequence length="275" mass="32096">MLEALEATRNHVNTGNVIFSYRRPPCWTGGLWDRYPFALSPSKMALSMVRNPAACQLYRISAQRRGPVLEQVRTVVWHETYQEPVVDKEYYRKPEEIDDLTHTRPVRSALATQSTSVFNYPEVTKFTSYVMRKGDRAVARSIVEKSFEHLKRHQIKKYHEAAPDEKPYIDCNPVRIFHTAIDNCKPAVGVKSVKRGGKTYQVPTPLTDNRRRFLAMNWMIAETRENRDWPTQSFAKKLSSNLLEAYQEQGKVIKRKYDLHKLADANKAYGHFRFW</sequence>
<dbReference type="EMBL" id="OV696694">
    <property type="protein sequence ID" value="CAH1273315.1"/>
    <property type="molecule type" value="Genomic_DNA"/>
</dbReference>
<keyword evidence="3" id="KW-0809">Transit peptide</keyword>
<evidence type="ECO:0000313" key="11">
    <source>
        <dbReference type="Proteomes" id="UP000838412"/>
    </source>
</evidence>
<feature type="domain" description="Small ribosomal subunit protein uS7" evidence="9">
    <location>
        <begin position="114"/>
        <end position="267"/>
    </location>
</feature>
<evidence type="ECO:0000256" key="2">
    <source>
        <dbReference type="ARBA" id="ARBA00007151"/>
    </source>
</evidence>
<keyword evidence="5" id="KW-0496">Mitochondrion</keyword>
<evidence type="ECO:0000256" key="5">
    <source>
        <dbReference type="ARBA" id="ARBA00023128"/>
    </source>
</evidence>
<evidence type="ECO:0000313" key="10">
    <source>
        <dbReference type="EMBL" id="CAH1273315.1"/>
    </source>
</evidence>
<dbReference type="GO" id="GO:0006412">
    <property type="term" value="P:translation"/>
    <property type="evidence" value="ECO:0007669"/>
    <property type="project" value="InterPro"/>
</dbReference>
<dbReference type="FunFam" id="1.10.455.10:FF:000004">
    <property type="entry name" value="28S ribosomal protein S7, mitochondrial"/>
    <property type="match status" value="1"/>
</dbReference>
<gene>
    <name evidence="10" type="primary">MRPS7</name>
    <name evidence="10" type="ORF">BLAG_LOCUS24686</name>
</gene>
<dbReference type="CDD" id="cd14870">
    <property type="entry name" value="uS7_Mitochondria_Mammalian"/>
    <property type="match status" value="1"/>
</dbReference>
<evidence type="ECO:0000259" key="9">
    <source>
        <dbReference type="Pfam" id="PF00177"/>
    </source>
</evidence>
<evidence type="ECO:0000256" key="7">
    <source>
        <dbReference type="ARBA" id="ARBA00039306"/>
    </source>
</evidence>
<keyword evidence="4" id="KW-0689">Ribosomal protein</keyword>
<protein>
    <recommendedName>
        <fullName evidence="7">Small ribosomal subunit protein uS7m</fullName>
    </recommendedName>
    <alternativeName>
        <fullName evidence="8">28S ribosomal protein S7, mitochondrial</fullName>
    </alternativeName>
</protein>
<evidence type="ECO:0000256" key="4">
    <source>
        <dbReference type="ARBA" id="ARBA00022980"/>
    </source>
</evidence>
<dbReference type="InterPro" id="IPR000235">
    <property type="entry name" value="Ribosomal_uS7"/>
</dbReference>
<dbReference type="GO" id="GO:0005743">
    <property type="term" value="C:mitochondrial inner membrane"/>
    <property type="evidence" value="ECO:0007669"/>
    <property type="project" value="UniProtKB-ARBA"/>
</dbReference>
<name>A0A8K0AG62_BRALA</name>
<dbReference type="Pfam" id="PF00177">
    <property type="entry name" value="Ribosomal_S7"/>
    <property type="match status" value="1"/>
</dbReference>
<dbReference type="InterPro" id="IPR023798">
    <property type="entry name" value="Ribosomal_uS7_dom"/>
</dbReference>
<dbReference type="PANTHER" id="PTHR11205">
    <property type="entry name" value="RIBOSOMAL PROTEIN S7"/>
    <property type="match status" value="1"/>
</dbReference>
<dbReference type="InterPro" id="IPR036823">
    <property type="entry name" value="Ribosomal_uS7_dom_sf"/>
</dbReference>
<dbReference type="Proteomes" id="UP000838412">
    <property type="component" value="Chromosome 9"/>
</dbReference>
<dbReference type="GO" id="GO:0005763">
    <property type="term" value="C:mitochondrial small ribosomal subunit"/>
    <property type="evidence" value="ECO:0007669"/>
    <property type="project" value="UniProtKB-ARBA"/>
</dbReference>
<comment type="similarity">
    <text evidence="2">Belongs to the universal ribosomal protein uS7 family.</text>
</comment>
<keyword evidence="6" id="KW-0687">Ribonucleoprotein</keyword>
<evidence type="ECO:0000256" key="1">
    <source>
        <dbReference type="ARBA" id="ARBA00004173"/>
    </source>
</evidence>
<accession>A0A8K0AG62</accession>
<evidence type="ECO:0000256" key="6">
    <source>
        <dbReference type="ARBA" id="ARBA00023274"/>
    </source>
</evidence>
<dbReference type="SUPFAM" id="SSF47973">
    <property type="entry name" value="Ribosomal protein S7"/>
    <property type="match status" value="1"/>
</dbReference>